<organism evidence="1 2">
    <name type="scientific">Chloropicon primus</name>
    <dbReference type="NCBI Taxonomy" id="1764295"/>
    <lineage>
        <taxon>Eukaryota</taxon>
        <taxon>Viridiplantae</taxon>
        <taxon>Chlorophyta</taxon>
        <taxon>Chloropicophyceae</taxon>
        <taxon>Chloropicales</taxon>
        <taxon>Chloropicaceae</taxon>
        <taxon>Chloropicon</taxon>
    </lineage>
</organism>
<reference evidence="1 2" key="1">
    <citation type="submission" date="2018-07" db="EMBL/GenBank/DDBJ databases">
        <title>The complete nuclear genome of the prasinophyte Chloropicon primus (CCMP1205).</title>
        <authorList>
            <person name="Pombert J.-F."/>
            <person name="Otis C."/>
            <person name="Turmel M."/>
            <person name="Lemieux C."/>
        </authorList>
    </citation>
    <scope>NUCLEOTIDE SEQUENCE [LARGE SCALE GENOMIC DNA]</scope>
    <source>
        <strain evidence="1 2">CCMP1205</strain>
    </source>
</reference>
<dbReference type="Proteomes" id="UP000316726">
    <property type="component" value="Chromosome 7"/>
</dbReference>
<dbReference type="EMBL" id="CP031040">
    <property type="protein sequence ID" value="QDZ22251.1"/>
    <property type="molecule type" value="Genomic_DNA"/>
</dbReference>
<protein>
    <submittedName>
        <fullName evidence="1">Uncharacterized protein</fullName>
    </submittedName>
</protein>
<sequence>MLRPEFSTTRPLCSEHPYSLEFRAVVRPWVGVGHTSHRENLLGLAKRFVRQQEWHCAAEVAALLLELASSEFVDTERKRKRYNTSKIPMSTHSRETLVDVWKAVIEIARQFPDSFSFNILSNFTRLVYSLIRQARLRTDVVNGLIDLHLVNDDPGRTFAIVQQMRGGSICIGHDLLLGLIVYQKWRNCMSVRGPEFALDVNELMSCPVEMVRYTPELQSDRAERWDRSTSDLHREAMRFLMRYFDVQEPMDLTLEADVLSRLFHLHLAVNDLGTLLSATQDKRDRGRRKMPHKPYLVKLELLMCLILDNKAVFSSMLQLAEDAPSSPIPLRALRIVEEKIETKRMERLDQTEWKSSVLLEGTKLAFIHLDVCSTSEAAWRRLATHLDEIKRTDKRDGAGFLEVANISQVEVLAEINGLWSERASWWKRCQFNVDVFTKELSSKKPREYLEWKVICSLYLDYSGAMELVFLLRDMHHSGKGATGTSSEILKRATEYFESRHKNPRGVVRETRPSLWEGDDAEQVTFTFDFTV</sequence>
<proteinExistence type="predicted"/>
<keyword evidence="2" id="KW-1185">Reference proteome</keyword>
<accession>A0A5B8MPJ5</accession>
<evidence type="ECO:0000313" key="2">
    <source>
        <dbReference type="Proteomes" id="UP000316726"/>
    </source>
</evidence>
<gene>
    <name evidence="1" type="ORF">A3770_07p47690</name>
</gene>
<dbReference type="AlphaFoldDB" id="A0A5B8MPJ5"/>
<name>A0A5B8MPJ5_9CHLO</name>
<evidence type="ECO:0000313" key="1">
    <source>
        <dbReference type="EMBL" id="QDZ22251.1"/>
    </source>
</evidence>